<dbReference type="EMBL" id="AMFJ01028953">
    <property type="protein sequence ID" value="EKD44148.1"/>
    <property type="molecule type" value="Genomic_DNA"/>
</dbReference>
<accession>K1ZID2</accession>
<dbReference type="AlphaFoldDB" id="K1ZID2"/>
<dbReference type="PANTHER" id="PTHR12905">
    <property type="entry name" value="METALLOPHOSPHOESTERASE"/>
    <property type="match status" value="1"/>
</dbReference>
<sequence length="205" mass="24018">MKIAFFSDTHGTLSEIIADYDFSDVELCVFCGDCYESDFEQLKALNIPKIGIDGNHPSYEKSGTKRDVFKEYGIINISWKEFEFQKRKFFGVPWKMSYIMLESIMAGAKTYFSNNNWVTEEYEKLSENLKRLHLAKPDILISHFPALGIMDSTDFSHRWLRFLRELLDSENTPKLLIHGHLHEQKEVNLKKTKIIQVFPVRIIEI</sequence>
<dbReference type="GO" id="GO:0016787">
    <property type="term" value="F:hydrolase activity"/>
    <property type="evidence" value="ECO:0007669"/>
    <property type="project" value="InterPro"/>
</dbReference>
<protein>
    <recommendedName>
        <fullName evidence="1">Calcineurin-like phosphoesterase domain-containing protein</fullName>
    </recommendedName>
</protein>
<dbReference type="Pfam" id="PF00149">
    <property type="entry name" value="Metallophos"/>
    <property type="match status" value="1"/>
</dbReference>
<dbReference type="InterPro" id="IPR004843">
    <property type="entry name" value="Calcineurin-like_PHP"/>
</dbReference>
<comment type="caution">
    <text evidence="2">The sequence shown here is derived from an EMBL/GenBank/DDBJ whole genome shotgun (WGS) entry which is preliminary data.</text>
</comment>
<reference evidence="2" key="1">
    <citation type="journal article" date="2012" name="Science">
        <title>Fermentation, hydrogen, and sulfur metabolism in multiple uncultivated bacterial phyla.</title>
        <authorList>
            <person name="Wrighton K.C."/>
            <person name="Thomas B.C."/>
            <person name="Sharon I."/>
            <person name="Miller C.S."/>
            <person name="Castelle C.J."/>
            <person name="VerBerkmoes N.C."/>
            <person name="Wilkins M.J."/>
            <person name="Hettich R.L."/>
            <person name="Lipton M.S."/>
            <person name="Williams K.H."/>
            <person name="Long P.E."/>
            <person name="Banfield J.F."/>
        </authorList>
    </citation>
    <scope>NUCLEOTIDE SEQUENCE [LARGE SCALE GENOMIC DNA]</scope>
</reference>
<dbReference type="PANTHER" id="PTHR12905:SF0">
    <property type="entry name" value="CALCINEURIN-LIKE PHOSPHOESTERASE DOMAIN-CONTAINING PROTEIN"/>
    <property type="match status" value="1"/>
</dbReference>
<name>K1ZID2_9BACT</name>
<dbReference type="Gene3D" id="3.60.21.10">
    <property type="match status" value="1"/>
</dbReference>
<evidence type="ECO:0000313" key="2">
    <source>
        <dbReference type="EMBL" id="EKD44148.1"/>
    </source>
</evidence>
<organism evidence="2">
    <name type="scientific">uncultured bacterium</name>
    <name type="common">gcode 4</name>
    <dbReference type="NCBI Taxonomy" id="1234023"/>
    <lineage>
        <taxon>Bacteria</taxon>
        <taxon>environmental samples</taxon>
    </lineage>
</organism>
<dbReference type="InterPro" id="IPR051693">
    <property type="entry name" value="UPF0046_metallophosphoest"/>
</dbReference>
<dbReference type="InterPro" id="IPR029052">
    <property type="entry name" value="Metallo-depent_PP-like"/>
</dbReference>
<gene>
    <name evidence="2" type="ORF">ACD_71C00222G0007</name>
</gene>
<dbReference type="SUPFAM" id="SSF56300">
    <property type="entry name" value="Metallo-dependent phosphatases"/>
    <property type="match status" value="1"/>
</dbReference>
<evidence type="ECO:0000259" key="1">
    <source>
        <dbReference type="Pfam" id="PF00149"/>
    </source>
</evidence>
<proteinExistence type="predicted"/>
<feature type="domain" description="Calcineurin-like phosphoesterase" evidence="1">
    <location>
        <begin position="1"/>
        <end position="183"/>
    </location>
</feature>